<dbReference type="Proteomes" id="UP000683511">
    <property type="component" value="Chromosome"/>
</dbReference>
<dbReference type="RefSeq" id="WP_190602319.1">
    <property type="nucleotide sequence ID" value="NZ_CP021056.1"/>
</dbReference>
<name>A0A975Y666_9NOST</name>
<sequence length="104" mass="11845">MNQKTYSKIASAATFLLTNRATECKDYLEPPFRLAIDILEVMNDGKPYKPCEIAQYLMMQNIDYREKGLNPSTVRQVLQALRAGSVPIVSDRKKGWYIKGQSLT</sequence>
<keyword evidence="2" id="KW-1185">Reference proteome</keyword>
<evidence type="ECO:0000313" key="1">
    <source>
        <dbReference type="EMBL" id="QXE24957.1"/>
    </source>
</evidence>
<proteinExistence type="predicted"/>
<dbReference type="KEGG" id="rsin:B6N60_03667"/>
<reference evidence="1" key="1">
    <citation type="submission" date="2017-04" db="EMBL/GenBank/DDBJ databases">
        <title>Genome deletions in a multicellular cyanobacterial endosymbiont for morphological adaptation in marine diatoms.</title>
        <authorList>
            <person name="Wang Y."/>
            <person name="Gao H."/>
            <person name="Li R."/>
            <person name="Xu X."/>
        </authorList>
    </citation>
    <scope>NUCLEOTIDE SEQUENCE</scope>
    <source>
        <strain evidence="1">FACHB 800</strain>
    </source>
</reference>
<accession>A0A975Y666</accession>
<dbReference type="AlphaFoldDB" id="A0A975Y666"/>
<dbReference type="EMBL" id="CP021056">
    <property type="protein sequence ID" value="QXE24957.1"/>
    <property type="molecule type" value="Genomic_DNA"/>
</dbReference>
<organism evidence="1 2">
    <name type="scientific">Richelia sinica FACHB-800</name>
    <dbReference type="NCBI Taxonomy" id="1357546"/>
    <lineage>
        <taxon>Bacteria</taxon>
        <taxon>Bacillati</taxon>
        <taxon>Cyanobacteriota</taxon>
        <taxon>Cyanophyceae</taxon>
        <taxon>Nostocales</taxon>
        <taxon>Nostocaceae</taxon>
        <taxon>Richelia</taxon>
    </lineage>
</organism>
<gene>
    <name evidence="1" type="ORF">B6N60_03667</name>
</gene>
<protein>
    <submittedName>
        <fullName evidence="1">Uncharacterized protein</fullName>
    </submittedName>
</protein>
<evidence type="ECO:0000313" key="2">
    <source>
        <dbReference type="Proteomes" id="UP000683511"/>
    </source>
</evidence>